<dbReference type="Proteomes" id="UP001139408">
    <property type="component" value="Unassembled WGS sequence"/>
</dbReference>
<organism evidence="2 3">
    <name type="scientific">Shewanella algicola</name>
    <dbReference type="NCBI Taxonomy" id="640633"/>
    <lineage>
        <taxon>Bacteria</taxon>
        <taxon>Pseudomonadati</taxon>
        <taxon>Pseudomonadota</taxon>
        <taxon>Gammaproteobacteria</taxon>
        <taxon>Alteromonadales</taxon>
        <taxon>Shewanellaceae</taxon>
        <taxon>Shewanella</taxon>
    </lineage>
</organism>
<evidence type="ECO:0000256" key="1">
    <source>
        <dbReference type="SAM" id="Phobius"/>
    </source>
</evidence>
<gene>
    <name evidence="2" type="ORF">L2749_08710</name>
</gene>
<reference evidence="2" key="1">
    <citation type="submission" date="2022-01" db="EMBL/GenBank/DDBJ databases">
        <title>Whole genome-based taxonomy of the Shewanellaceae.</title>
        <authorList>
            <person name="Martin-Rodriguez A.J."/>
        </authorList>
    </citation>
    <scope>NUCLEOTIDE SEQUENCE</scope>
    <source>
        <strain evidence="2">DSM 23803</strain>
    </source>
</reference>
<dbReference type="RefSeq" id="WP_188920502.1">
    <property type="nucleotide sequence ID" value="NZ_BMQI01000025.1"/>
</dbReference>
<evidence type="ECO:0000313" key="3">
    <source>
        <dbReference type="Proteomes" id="UP001139408"/>
    </source>
</evidence>
<accession>A0A9X1Z4Q2</accession>
<name>A0A9X1Z4Q2_9GAMM</name>
<sequence length="109" mass="12777">MWWRVIIITLAFLLLGAHFVRFSQTEWAIIACVMPLLMFIRHNIISQLLKFTLLLSVIFIWAVTTFNFIDMRISLSEPWLRLAMIMGGVMIFTLFAAFCTNGLNQRLRH</sequence>
<keyword evidence="3" id="KW-1185">Reference proteome</keyword>
<feature type="transmembrane region" description="Helical" evidence="1">
    <location>
        <begin position="51"/>
        <end position="69"/>
    </location>
</feature>
<feature type="transmembrane region" description="Helical" evidence="1">
    <location>
        <begin position="27"/>
        <end position="44"/>
    </location>
</feature>
<keyword evidence="1" id="KW-0472">Membrane</keyword>
<evidence type="ECO:0000313" key="2">
    <source>
        <dbReference type="EMBL" id="MCL1105345.1"/>
    </source>
</evidence>
<protein>
    <submittedName>
        <fullName evidence="2">Uncharacterized protein</fullName>
    </submittedName>
</protein>
<keyword evidence="1" id="KW-0812">Transmembrane</keyword>
<keyword evidence="1" id="KW-1133">Transmembrane helix</keyword>
<dbReference type="AlphaFoldDB" id="A0A9X1Z4Q2"/>
<feature type="transmembrane region" description="Helical" evidence="1">
    <location>
        <begin position="81"/>
        <end position="103"/>
    </location>
</feature>
<dbReference type="EMBL" id="JAKILJ010000016">
    <property type="protein sequence ID" value="MCL1105345.1"/>
    <property type="molecule type" value="Genomic_DNA"/>
</dbReference>
<comment type="caution">
    <text evidence="2">The sequence shown here is derived from an EMBL/GenBank/DDBJ whole genome shotgun (WGS) entry which is preliminary data.</text>
</comment>
<proteinExistence type="predicted"/>